<keyword evidence="1" id="KW-0812">Transmembrane</keyword>
<dbReference type="AlphaFoldDB" id="X1CEE3"/>
<proteinExistence type="predicted"/>
<reference evidence="2" key="1">
    <citation type="journal article" date="2014" name="Front. Microbiol.">
        <title>High frequency of phylogenetically diverse reductive dehalogenase-homologous genes in deep subseafloor sedimentary metagenomes.</title>
        <authorList>
            <person name="Kawai M."/>
            <person name="Futagami T."/>
            <person name="Toyoda A."/>
            <person name="Takaki Y."/>
            <person name="Nishi S."/>
            <person name="Hori S."/>
            <person name="Arai W."/>
            <person name="Tsubouchi T."/>
            <person name="Morono Y."/>
            <person name="Uchiyama I."/>
            <person name="Ito T."/>
            <person name="Fujiyama A."/>
            <person name="Inagaki F."/>
            <person name="Takami H."/>
        </authorList>
    </citation>
    <scope>NUCLEOTIDE SEQUENCE</scope>
    <source>
        <strain evidence="2">Expedition CK06-06</strain>
    </source>
</reference>
<feature type="transmembrane region" description="Helical" evidence="1">
    <location>
        <begin position="34"/>
        <end position="51"/>
    </location>
</feature>
<keyword evidence="1" id="KW-0472">Membrane</keyword>
<evidence type="ECO:0000256" key="1">
    <source>
        <dbReference type="SAM" id="Phobius"/>
    </source>
</evidence>
<comment type="caution">
    <text evidence="2">The sequence shown here is derived from an EMBL/GenBank/DDBJ whole genome shotgun (WGS) entry which is preliminary data.</text>
</comment>
<evidence type="ECO:0000313" key="2">
    <source>
        <dbReference type="EMBL" id="GAH06701.1"/>
    </source>
</evidence>
<keyword evidence="1" id="KW-1133">Transmembrane helix</keyword>
<name>X1CEE3_9ZZZZ</name>
<feature type="transmembrane region" description="Helical" evidence="1">
    <location>
        <begin position="71"/>
        <end position="104"/>
    </location>
</feature>
<protein>
    <submittedName>
        <fullName evidence="2">Uncharacterized protein</fullName>
    </submittedName>
</protein>
<dbReference type="EMBL" id="BART01035994">
    <property type="protein sequence ID" value="GAH06701.1"/>
    <property type="molecule type" value="Genomic_DNA"/>
</dbReference>
<gene>
    <name evidence="2" type="ORF">S01H4_60888</name>
</gene>
<feature type="non-terminal residue" evidence="2">
    <location>
        <position position="106"/>
    </location>
</feature>
<accession>X1CEE3</accession>
<feature type="transmembrane region" description="Helical" evidence="1">
    <location>
        <begin position="6"/>
        <end position="27"/>
    </location>
</feature>
<organism evidence="2">
    <name type="scientific">marine sediment metagenome</name>
    <dbReference type="NCBI Taxonomy" id="412755"/>
    <lineage>
        <taxon>unclassified sequences</taxon>
        <taxon>metagenomes</taxon>
        <taxon>ecological metagenomes</taxon>
    </lineage>
</organism>
<sequence>MGIPDILSQLYNTLVPFAGLLLILGPLCLMFRKVGVFIGLGVGCLVNLALWDALDKIPFLSSLAENPQMFLIIAIVILVIFGGIGLTAIVVLAVLFSSIGGLLLSI</sequence>